<evidence type="ECO:0000313" key="2">
    <source>
        <dbReference type="EMBL" id="GGO58806.1"/>
    </source>
</evidence>
<gene>
    <name evidence="2" type="ORF">GCM10012286_78940</name>
</gene>
<name>A0ABQ2MVF6_9ACTN</name>
<evidence type="ECO:0008006" key="4">
    <source>
        <dbReference type="Google" id="ProtNLM"/>
    </source>
</evidence>
<dbReference type="Proteomes" id="UP000656881">
    <property type="component" value="Unassembled WGS sequence"/>
</dbReference>
<sequence>MGRGRGSAREENVVPKGQSTAAQHARREARQGSKYTIALRRQQAGGGEGQVVQFLAPVLCEHVHVVSGIGAAWARQGLRVLLLRERRWESPRPRMRMVPRKGRRLPSWVVEDPAPRSGPKTEVLWSAQEGTGQLSDMLMHWDAEEEGSNGWDVHLREALVTARRDFDLVVLVPCFESYLWRPFAEADHLFALTDVGDLPRSERRLALNGSEQLPLERQLTPRQSAAILRDRHLSFLHDQDHRHQVAVRGVICHGATAVRDVAPAFYDSVSLDMTESGLPLLGWVTLPRKFRPHVPSAELAGDDPFVTAHAVAADAALRTLPLVCPSR</sequence>
<reference evidence="3" key="1">
    <citation type="journal article" date="2019" name="Int. J. Syst. Evol. Microbiol.">
        <title>The Global Catalogue of Microorganisms (GCM) 10K type strain sequencing project: providing services to taxonomists for standard genome sequencing and annotation.</title>
        <authorList>
            <consortium name="The Broad Institute Genomics Platform"/>
            <consortium name="The Broad Institute Genome Sequencing Center for Infectious Disease"/>
            <person name="Wu L."/>
            <person name="Ma J."/>
        </authorList>
    </citation>
    <scope>NUCLEOTIDE SEQUENCE [LARGE SCALE GENOMIC DNA]</scope>
    <source>
        <strain evidence="3">CGMCC 4.7349</strain>
    </source>
</reference>
<feature type="region of interest" description="Disordered" evidence="1">
    <location>
        <begin position="1"/>
        <end position="32"/>
    </location>
</feature>
<evidence type="ECO:0000313" key="3">
    <source>
        <dbReference type="Proteomes" id="UP000656881"/>
    </source>
</evidence>
<organism evidence="2 3">
    <name type="scientific">Streptomyces lasiicapitis</name>
    <dbReference type="NCBI Taxonomy" id="1923961"/>
    <lineage>
        <taxon>Bacteria</taxon>
        <taxon>Bacillati</taxon>
        <taxon>Actinomycetota</taxon>
        <taxon>Actinomycetes</taxon>
        <taxon>Kitasatosporales</taxon>
        <taxon>Streptomycetaceae</taxon>
        <taxon>Streptomyces</taxon>
    </lineage>
</organism>
<evidence type="ECO:0000256" key="1">
    <source>
        <dbReference type="SAM" id="MobiDB-lite"/>
    </source>
</evidence>
<dbReference type="EMBL" id="BMNG01000026">
    <property type="protein sequence ID" value="GGO58806.1"/>
    <property type="molecule type" value="Genomic_DNA"/>
</dbReference>
<comment type="caution">
    <text evidence="2">The sequence shown here is derived from an EMBL/GenBank/DDBJ whole genome shotgun (WGS) entry which is preliminary data.</text>
</comment>
<keyword evidence="3" id="KW-1185">Reference proteome</keyword>
<accession>A0ABQ2MVF6</accession>
<protein>
    <recommendedName>
        <fullName evidence="4">Glycosyltransferase family 1 protein</fullName>
    </recommendedName>
</protein>
<proteinExistence type="predicted"/>